<comment type="pathway">
    <text evidence="4">Lipid metabolism.</text>
</comment>
<dbReference type="InterPro" id="IPR005845">
    <property type="entry name" value="A-D-PHexomutase_a/b/a-II"/>
</dbReference>
<dbReference type="SUPFAM" id="SSF53738">
    <property type="entry name" value="Phosphoglucomutase, first 3 domains"/>
    <property type="match status" value="3"/>
</dbReference>
<keyword evidence="21" id="KW-1185">Reference proteome</keyword>
<dbReference type="RefSeq" id="WP_090398259.1">
    <property type="nucleotide sequence ID" value="NZ_FNEN01000007.1"/>
</dbReference>
<feature type="domain" description="Alpha-D-phosphohexomutase alpha/beta/alpha" evidence="17">
    <location>
        <begin position="43"/>
        <end position="177"/>
    </location>
</feature>
<keyword evidence="7" id="KW-0313">Glucose metabolism</keyword>
<gene>
    <name evidence="20" type="ORF">SAMN04488123_10740</name>
</gene>
<keyword evidence="11" id="KW-0413">Isomerase</keyword>
<dbReference type="Pfam" id="PF00408">
    <property type="entry name" value="PGM_PMM_IV"/>
    <property type="match status" value="1"/>
</dbReference>
<comment type="cofactor">
    <cofactor evidence="2">
        <name>Mg(2+)</name>
        <dbReference type="ChEBI" id="CHEBI:18420"/>
    </cofactor>
</comment>
<evidence type="ECO:0000259" key="17">
    <source>
        <dbReference type="Pfam" id="PF02878"/>
    </source>
</evidence>
<feature type="domain" description="Alpha-D-phosphohexomutase alpha/beta/alpha" evidence="19">
    <location>
        <begin position="321"/>
        <end position="447"/>
    </location>
</feature>
<evidence type="ECO:0000256" key="15">
    <source>
        <dbReference type="RuleBase" id="RU004326"/>
    </source>
</evidence>
<keyword evidence="9 15" id="KW-0479">Metal-binding</keyword>
<evidence type="ECO:0000256" key="14">
    <source>
        <dbReference type="ARBA" id="ARBA00041467"/>
    </source>
</evidence>
<evidence type="ECO:0000313" key="20">
    <source>
        <dbReference type="EMBL" id="SDI83847.1"/>
    </source>
</evidence>
<dbReference type="EC" id="5.4.2.2" evidence="6"/>
<comment type="pathway">
    <text evidence="3">Glycolipid metabolism; diglucosyl-diacylglycerol biosynthesis.</text>
</comment>
<dbReference type="OrthoDB" id="9806956at2"/>
<dbReference type="Gene3D" id="3.30.310.50">
    <property type="entry name" value="Alpha-D-phosphohexomutase, C-terminal domain"/>
    <property type="match status" value="1"/>
</dbReference>
<dbReference type="GO" id="GO:0006166">
    <property type="term" value="P:purine ribonucleoside salvage"/>
    <property type="evidence" value="ECO:0007669"/>
    <property type="project" value="TreeGrafter"/>
</dbReference>
<protein>
    <recommendedName>
        <fullName evidence="12">Phosphoglucomutase</fullName>
        <ecNumber evidence="6">5.4.2.2</ecNumber>
    </recommendedName>
    <alternativeName>
        <fullName evidence="14">Alpha-phosphoglucomutase</fullName>
    </alternativeName>
    <alternativeName>
        <fullName evidence="13">Glucose phosphomutase</fullName>
    </alternativeName>
</protein>
<dbReference type="EMBL" id="FNEN01000007">
    <property type="protein sequence ID" value="SDI83847.1"/>
    <property type="molecule type" value="Genomic_DNA"/>
</dbReference>
<evidence type="ECO:0000256" key="10">
    <source>
        <dbReference type="ARBA" id="ARBA00022842"/>
    </source>
</evidence>
<dbReference type="PANTHER" id="PTHR45745">
    <property type="entry name" value="PHOSPHOMANNOMUTASE 45A"/>
    <property type="match status" value="1"/>
</dbReference>
<evidence type="ECO:0000256" key="2">
    <source>
        <dbReference type="ARBA" id="ARBA00001946"/>
    </source>
</evidence>
<dbReference type="GO" id="GO:0000287">
    <property type="term" value="F:magnesium ion binding"/>
    <property type="evidence" value="ECO:0007669"/>
    <property type="project" value="InterPro"/>
</dbReference>
<reference evidence="20 21" key="1">
    <citation type="submission" date="2016-10" db="EMBL/GenBank/DDBJ databases">
        <authorList>
            <person name="de Groot N.N."/>
        </authorList>
    </citation>
    <scope>NUCLEOTIDE SEQUENCE [LARGE SCALE GENOMIC DNA]</scope>
    <source>
        <strain evidence="20 21">DSM 21771</strain>
    </source>
</reference>
<evidence type="ECO:0000259" key="18">
    <source>
        <dbReference type="Pfam" id="PF02879"/>
    </source>
</evidence>
<dbReference type="Pfam" id="PF02878">
    <property type="entry name" value="PGM_PMM_I"/>
    <property type="match status" value="1"/>
</dbReference>
<dbReference type="InterPro" id="IPR036900">
    <property type="entry name" value="A-D-PHexomutase_C_sf"/>
</dbReference>
<evidence type="ECO:0000256" key="1">
    <source>
        <dbReference type="ARBA" id="ARBA00000443"/>
    </source>
</evidence>
<dbReference type="SUPFAM" id="SSF55957">
    <property type="entry name" value="Phosphoglucomutase, C-terminal domain"/>
    <property type="match status" value="1"/>
</dbReference>
<keyword evidence="10 15" id="KW-0460">Magnesium</keyword>
<evidence type="ECO:0000256" key="6">
    <source>
        <dbReference type="ARBA" id="ARBA00012728"/>
    </source>
</evidence>
<evidence type="ECO:0000256" key="9">
    <source>
        <dbReference type="ARBA" id="ARBA00022723"/>
    </source>
</evidence>
<dbReference type="PRINTS" id="PR00509">
    <property type="entry name" value="PGMPMM"/>
</dbReference>
<dbReference type="InterPro" id="IPR005841">
    <property type="entry name" value="Alpha-D-phosphohexomutase_SF"/>
</dbReference>
<evidence type="ECO:0000256" key="3">
    <source>
        <dbReference type="ARBA" id="ARBA00005164"/>
    </source>
</evidence>
<dbReference type="InterPro" id="IPR016066">
    <property type="entry name" value="A-D-PHexomutase_CS"/>
</dbReference>
<feature type="domain" description="Alpha-D-phosphohexomutase alpha/beta/alpha" evidence="18">
    <location>
        <begin position="221"/>
        <end position="310"/>
    </location>
</feature>
<dbReference type="PROSITE" id="PS00710">
    <property type="entry name" value="PGM_PMM"/>
    <property type="match status" value="1"/>
</dbReference>
<evidence type="ECO:0000256" key="11">
    <source>
        <dbReference type="ARBA" id="ARBA00023235"/>
    </source>
</evidence>
<sequence length="579" mass="64563">MDRVVERWREGLRADPRLSAQLEEMIQNQDETQLEDCFYRSLTFGTGGMRGQLGPGPNRMNRYTVRKAALGLARYLKATAGEGRVVIAFDSRRHSDLFAQEAALTLAHEGIAVDLFPSLRPTPLLSFAVRAREANAGIMITASHNPAEYNGLKVYDENGGQLTPEPAGVLIEYVEAIEDELTIPVAAENELVQTLPASIDDRYEEALASVLEQPRLGEDYGDELQLVFSPLHGTALEPLKKAFNRNGYTNVHIVAEQARPDPDFSTVTKPNPEEAEAFAWAKRWGREKQADVLIATDPDADRLGVAVPDERADDGYRLLTGNETGFLLLDYLLAQRSDKNELPANGKVLKTIVTSESGRQLARHYGVDCEDTLTGFKYIAEKMQHFEDGVEDGTFLFGYEESYGYLLGSFVRDKDALQAALVVAEIALAEKRAGRSLTDRLERLYQTFGYFREDIESLTLKGKEGEEEISSLLASLREEPPHAFGDEYRVTMIEDYHRGEAIDVESGQRSPLNLPASNVIKYKCADDSWVCVRPSGTEPKVKCYFGVKKRDQSTATQSLTHLQEAVMADINRRLTKSHT</sequence>
<proteinExistence type="inferred from homology"/>
<evidence type="ECO:0000259" key="19">
    <source>
        <dbReference type="Pfam" id="PF02880"/>
    </source>
</evidence>
<dbReference type="GO" id="GO:0006006">
    <property type="term" value="P:glucose metabolic process"/>
    <property type="evidence" value="ECO:0007669"/>
    <property type="project" value="UniProtKB-KW"/>
</dbReference>
<dbReference type="GO" id="GO:0008973">
    <property type="term" value="F:phosphopentomutase activity"/>
    <property type="evidence" value="ECO:0007669"/>
    <property type="project" value="TreeGrafter"/>
</dbReference>
<keyword evidence="7" id="KW-0119">Carbohydrate metabolism</keyword>
<evidence type="ECO:0000256" key="13">
    <source>
        <dbReference type="ARBA" id="ARBA00041398"/>
    </source>
</evidence>
<dbReference type="InterPro" id="IPR005846">
    <property type="entry name" value="A-D-PHexomutase_a/b/a-III"/>
</dbReference>
<dbReference type="CDD" id="cd05799">
    <property type="entry name" value="PGM2"/>
    <property type="match status" value="1"/>
</dbReference>
<dbReference type="AlphaFoldDB" id="A0A1G8NUH4"/>
<dbReference type="InterPro" id="IPR005843">
    <property type="entry name" value="A-D-PHexomutase_C"/>
</dbReference>
<dbReference type="Gene3D" id="3.40.120.10">
    <property type="entry name" value="Alpha-D-Glucose-1,6-Bisphosphate, subunit A, domain 3"/>
    <property type="match status" value="3"/>
</dbReference>
<evidence type="ECO:0000259" key="16">
    <source>
        <dbReference type="Pfam" id="PF00408"/>
    </source>
</evidence>
<accession>A0A1G8NUH4</accession>
<dbReference type="InterPro" id="IPR016055">
    <property type="entry name" value="A-D-PHexomutase_a/b/a-I/II/III"/>
</dbReference>
<dbReference type="InterPro" id="IPR005844">
    <property type="entry name" value="A-D-PHexomutase_a/b/a-I"/>
</dbReference>
<evidence type="ECO:0000256" key="12">
    <source>
        <dbReference type="ARBA" id="ARBA00039995"/>
    </source>
</evidence>
<evidence type="ECO:0000256" key="5">
    <source>
        <dbReference type="ARBA" id="ARBA00010231"/>
    </source>
</evidence>
<comment type="catalytic activity">
    <reaction evidence="1">
        <text>alpha-D-glucose 1-phosphate = alpha-D-glucose 6-phosphate</text>
        <dbReference type="Rhea" id="RHEA:23536"/>
        <dbReference type="ChEBI" id="CHEBI:58225"/>
        <dbReference type="ChEBI" id="CHEBI:58601"/>
        <dbReference type="EC" id="5.4.2.2"/>
    </reaction>
</comment>
<dbReference type="Pfam" id="PF02879">
    <property type="entry name" value="PGM_PMM_II"/>
    <property type="match status" value="1"/>
</dbReference>
<dbReference type="Proteomes" id="UP000198853">
    <property type="component" value="Unassembled WGS sequence"/>
</dbReference>
<dbReference type="PANTHER" id="PTHR45745:SF1">
    <property type="entry name" value="PHOSPHOGLUCOMUTASE 2B-RELATED"/>
    <property type="match status" value="1"/>
</dbReference>
<evidence type="ECO:0000313" key="21">
    <source>
        <dbReference type="Proteomes" id="UP000198853"/>
    </source>
</evidence>
<evidence type="ECO:0000256" key="4">
    <source>
        <dbReference type="ARBA" id="ARBA00005189"/>
    </source>
</evidence>
<organism evidence="20 21">
    <name type="scientific">Natribacillus halophilus</name>
    <dbReference type="NCBI Taxonomy" id="549003"/>
    <lineage>
        <taxon>Bacteria</taxon>
        <taxon>Bacillati</taxon>
        <taxon>Bacillota</taxon>
        <taxon>Bacilli</taxon>
        <taxon>Bacillales</taxon>
        <taxon>Bacillaceae</taxon>
        <taxon>Natribacillus</taxon>
    </lineage>
</organism>
<keyword evidence="8" id="KW-0597">Phosphoprotein</keyword>
<evidence type="ECO:0000256" key="8">
    <source>
        <dbReference type="ARBA" id="ARBA00022553"/>
    </source>
</evidence>
<evidence type="ECO:0000256" key="7">
    <source>
        <dbReference type="ARBA" id="ARBA00022526"/>
    </source>
</evidence>
<feature type="domain" description="Alpha-D-phosphohexomutase C-terminal" evidence="16">
    <location>
        <begin position="525"/>
        <end position="551"/>
    </location>
</feature>
<dbReference type="Pfam" id="PF02880">
    <property type="entry name" value="PGM_PMM_III"/>
    <property type="match status" value="1"/>
</dbReference>
<name>A0A1G8NUH4_9BACI</name>
<dbReference type="GO" id="GO:0004614">
    <property type="term" value="F:phosphoglucomutase activity"/>
    <property type="evidence" value="ECO:0007669"/>
    <property type="project" value="UniProtKB-EC"/>
</dbReference>
<comment type="similarity">
    <text evidence="5 15">Belongs to the phosphohexose mutase family.</text>
</comment>